<protein>
    <submittedName>
        <fullName evidence="1">Uncharacterized protein n051R</fullName>
    </submittedName>
</protein>
<dbReference type="Proteomes" id="UP000204095">
    <property type="component" value="Segment"/>
</dbReference>
<dbReference type="RefSeq" id="YP_001425683.1">
    <property type="nucleotide sequence ID" value="NC_008603.1"/>
</dbReference>
<sequence length="93" mass="10577">MARGDFGPNRSSSSSSGIMCHPFCERSGCILMSPTAHNRSRCKHIRQNCGWSCCRFCIILFHSKSKSHRKNMLLDNAHIMPQCNIHIKSPHSY</sequence>
<dbReference type="KEGG" id="vg:5469847"/>
<dbReference type="EMBL" id="DQ890022">
    <property type="protein sequence ID" value="ABT15336.1"/>
    <property type="molecule type" value="Genomic_DNA"/>
</dbReference>
<evidence type="ECO:0000313" key="1">
    <source>
        <dbReference type="EMBL" id="ABT15336.1"/>
    </source>
</evidence>
<name>A7J6A5_PBCVF</name>
<evidence type="ECO:0000313" key="2">
    <source>
        <dbReference type="Proteomes" id="UP000204095"/>
    </source>
</evidence>
<reference evidence="1 2" key="1">
    <citation type="journal article" date="2007" name="Virology">
        <title>Sequence and annotation of the 314-kb MT325 and the 321-kb FR483 viruses that infect Chlorella Pbi.</title>
        <authorList>
            <person name="Fitzgerald L.A."/>
            <person name="Graves M.V."/>
            <person name="Li X."/>
            <person name="Feldblyum T."/>
            <person name="Hartigan J."/>
            <person name="Van Etten J.L."/>
        </authorList>
    </citation>
    <scope>NUCLEOTIDE SEQUENCE [LARGE SCALE GENOMIC DNA]</scope>
    <source>
        <strain evidence="1 2">FR483</strain>
    </source>
</reference>
<dbReference type="GeneID" id="5469847"/>
<accession>A7J6A5</accession>
<organism evidence="1 2">
    <name type="scientific">Paramecium bursaria Chlorella virus FR483</name>
    <name type="common">PBCV-FR483</name>
    <dbReference type="NCBI Taxonomy" id="399781"/>
    <lineage>
        <taxon>Viruses</taxon>
        <taxon>Varidnaviria</taxon>
        <taxon>Bamfordvirae</taxon>
        <taxon>Nucleocytoviricota</taxon>
        <taxon>Megaviricetes</taxon>
        <taxon>Algavirales</taxon>
        <taxon>Phycodnaviridae</taxon>
        <taxon>Chlorovirus</taxon>
        <taxon>Chlorovirus conductrix</taxon>
        <taxon>Paramecium bursaria Chlorella virus A1</taxon>
    </lineage>
</organism>
<proteinExistence type="predicted"/>
<organismHost>
    <name type="scientific">Paramecium bursaria</name>
    <dbReference type="NCBI Taxonomy" id="74790"/>
</organismHost>
<gene>
    <name evidence="1" type="primary">n051R</name>
    <name evidence="1" type="ORF">FR483_n051R</name>
</gene>